<protein>
    <submittedName>
        <fullName evidence="8">Rieske (2Fe-2S) protein</fullName>
    </submittedName>
</protein>
<keyword evidence="1" id="KW-0001">2Fe-2S</keyword>
<evidence type="ECO:0000256" key="3">
    <source>
        <dbReference type="ARBA" id="ARBA00023004"/>
    </source>
</evidence>
<evidence type="ECO:0000313" key="9">
    <source>
        <dbReference type="Proteomes" id="UP001183202"/>
    </source>
</evidence>
<evidence type="ECO:0000256" key="6">
    <source>
        <dbReference type="SAM" id="MobiDB-lite"/>
    </source>
</evidence>
<gene>
    <name evidence="8" type="ORF">RM445_12655</name>
</gene>
<keyword evidence="9" id="KW-1185">Reference proteome</keyword>
<keyword evidence="4" id="KW-0411">Iron-sulfur</keyword>
<dbReference type="EMBL" id="JAVREJ010000007">
    <property type="protein sequence ID" value="MDT0350375.1"/>
    <property type="molecule type" value="Genomic_DNA"/>
</dbReference>
<accession>A0ABU2N8V5</accession>
<dbReference type="Proteomes" id="UP001183202">
    <property type="component" value="Unassembled WGS sequence"/>
</dbReference>
<dbReference type="CDD" id="cd03467">
    <property type="entry name" value="Rieske"/>
    <property type="match status" value="1"/>
</dbReference>
<evidence type="ECO:0000313" key="8">
    <source>
        <dbReference type="EMBL" id="MDT0350375.1"/>
    </source>
</evidence>
<keyword evidence="3" id="KW-0408">Iron</keyword>
<evidence type="ECO:0000256" key="2">
    <source>
        <dbReference type="ARBA" id="ARBA00022723"/>
    </source>
</evidence>
<dbReference type="InterPro" id="IPR005805">
    <property type="entry name" value="Rieske_Fe-S_prot_C"/>
</dbReference>
<dbReference type="InterPro" id="IPR006311">
    <property type="entry name" value="TAT_signal"/>
</dbReference>
<proteinExistence type="predicted"/>
<dbReference type="PROSITE" id="PS51318">
    <property type="entry name" value="TAT"/>
    <property type="match status" value="1"/>
</dbReference>
<organism evidence="8 9">
    <name type="scientific">Pseudonocardia charpentierae</name>
    <dbReference type="NCBI Taxonomy" id="3075545"/>
    <lineage>
        <taxon>Bacteria</taxon>
        <taxon>Bacillati</taxon>
        <taxon>Actinomycetota</taxon>
        <taxon>Actinomycetes</taxon>
        <taxon>Pseudonocardiales</taxon>
        <taxon>Pseudonocardiaceae</taxon>
        <taxon>Pseudonocardia</taxon>
    </lineage>
</organism>
<feature type="compositionally biased region" description="Low complexity" evidence="6">
    <location>
        <begin position="26"/>
        <end position="46"/>
    </location>
</feature>
<reference evidence="9" key="1">
    <citation type="submission" date="2023-07" db="EMBL/GenBank/DDBJ databases">
        <title>30 novel species of actinomycetes from the DSMZ collection.</title>
        <authorList>
            <person name="Nouioui I."/>
        </authorList>
    </citation>
    <scope>NUCLEOTIDE SEQUENCE [LARGE SCALE GENOMIC DNA]</scope>
    <source>
        <strain evidence="9">DSM 45834</strain>
    </source>
</reference>
<keyword evidence="5" id="KW-1015">Disulfide bond</keyword>
<dbReference type="PROSITE" id="PS51296">
    <property type="entry name" value="RIESKE"/>
    <property type="match status" value="1"/>
</dbReference>
<evidence type="ECO:0000256" key="5">
    <source>
        <dbReference type="ARBA" id="ARBA00023157"/>
    </source>
</evidence>
<dbReference type="SUPFAM" id="SSF50022">
    <property type="entry name" value="ISP domain"/>
    <property type="match status" value="1"/>
</dbReference>
<dbReference type="Gene3D" id="2.102.10.10">
    <property type="entry name" value="Rieske [2Fe-2S] iron-sulphur domain"/>
    <property type="match status" value="1"/>
</dbReference>
<feature type="domain" description="Rieske" evidence="7">
    <location>
        <begin position="56"/>
        <end position="149"/>
    </location>
</feature>
<dbReference type="InterPro" id="IPR017941">
    <property type="entry name" value="Rieske_2Fe-2S"/>
</dbReference>
<feature type="region of interest" description="Disordered" evidence="6">
    <location>
        <begin position="26"/>
        <end position="68"/>
    </location>
</feature>
<sequence>MSSPDTPLLPRRTVIVAVAGLGAAAACGPAATPSTDPTASVASSRAAPPPTPTREPRPVAPADDIPVGGGRVYPDLRVVVTQPSPGEFRGFGIVCTHDSCELNAVKNGTINCPCHGSRYAITDGSVVRGPARTGLRTEKVAVQGDQVVLL</sequence>
<evidence type="ECO:0000256" key="1">
    <source>
        <dbReference type="ARBA" id="ARBA00022714"/>
    </source>
</evidence>
<dbReference type="PRINTS" id="PR00162">
    <property type="entry name" value="RIESKE"/>
</dbReference>
<dbReference type="Pfam" id="PF00355">
    <property type="entry name" value="Rieske"/>
    <property type="match status" value="1"/>
</dbReference>
<keyword evidence="2" id="KW-0479">Metal-binding</keyword>
<evidence type="ECO:0000259" key="7">
    <source>
        <dbReference type="PROSITE" id="PS51296"/>
    </source>
</evidence>
<dbReference type="RefSeq" id="WP_311556409.1">
    <property type="nucleotide sequence ID" value="NZ_JAVREJ010000007.1"/>
</dbReference>
<dbReference type="InterPro" id="IPR036922">
    <property type="entry name" value="Rieske_2Fe-2S_sf"/>
</dbReference>
<comment type="caution">
    <text evidence="8">The sequence shown here is derived from an EMBL/GenBank/DDBJ whole genome shotgun (WGS) entry which is preliminary data.</text>
</comment>
<name>A0ABU2N8V5_9PSEU</name>
<evidence type="ECO:0000256" key="4">
    <source>
        <dbReference type="ARBA" id="ARBA00023014"/>
    </source>
</evidence>